<feature type="compositionally biased region" description="Polar residues" evidence="1">
    <location>
        <begin position="42"/>
        <end position="58"/>
    </location>
</feature>
<name>A0A9Q3PWI2_9BASI</name>
<dbReference type="AlphaFoldDB" id="A0A9Q3PWI2"/>
<dbReference type="EMBL" id="AVOT02096928">
    <property type="protein sequence ID" value="MBW0575750.1"/>
    <property type="molecule type" value="Genomic_DNA"/>
</dbReference>
<comment type="caution">
    <text evidence="2">The sequence shown here is derived from an EMBL/GenBank/DDBJ whole genome shotgun (WGS) entry which is preliminary data.</text>
</comment>
<dbReference type="Proteomes" id="UP000765509">
    <property type="component" value="Unassembled WGS sequence"/>
</dbReference>
<evidence type="ECO:0000313" key="2">
    <source>
        <dbReference type="EMBL" id="MBW0575750.1"/>
    </source>
</evidence>
<feature type="region of interest" description="Disordered" evidence="1">
    <location>
        <begin position="1"/>
        <end position="77"/>
    </location>
</feature>
<organism evidence="2 3">
    <name type="scientific">Austropuccinia psidii MF-1</name>
    <dbReference type="NCBI Taxonomy" id="1389203"/>
    <lineage>
        <taxon>Eukaryota</taxon>
        <taxon>Fungi</taxon>
        <taxon>Dikarya</taxon>
        <taxon>Basidiomycota</taxon>
        <taxon>Pucciniomycotina</taxon>
        <taxon>Pucciniomycetes</taxon>
        <taxon>Pucciniales</taxon>
        <taxon>Sphaerophragmiaceae</taxon>
        <taxon>Austropuccinia</taxon>
    </lineage>
</organism>
<evidence type="ECO:0000256" key="1">
    <source>
        <dbReference type="SAM" id="MobiDB-lite"/>
    </source>
</evidence>
<keyword evidence="3" id="KW-1185">Reference proteome</keyword>
<protein>
    <submittedName>
        <fullName evidence="2">Uncharacterized protein</fullName>
    </submittedName>
</protein>
<sequence>MEEKQPSTTKASAKNSPRGQQQQLQREKEATSYKQGKRKGTSHQTLQTGIQASRNSTGCHGKCVSDGQNNDGVTKERGGQIKILEITSDIFDSIAELYEAITDLKSNLSDKNTSICDNLKTHNLSLSQFNETLRCFEKALRTINFQ</sequence>
<accession>A0A9Q3PWI2</accession>
<feature type="compositionally biased region" description="Polar residues" evidence="1">
    <location>
        <begin position="1"/>
        <end position="24"/>
    </location>
</feature>
<reference evidence="2" key="1">
    <citation type="submission" date="2021-03" db="EMBL/GenBank/DDBJ databases">
        <title>Draft genome sequence of rust myrtle Austropuccinia psidii MF-1, a brazilian biotype.</title>
        <authorList>
            <person name="Quecine M.C."/>
            <person name="Pachon D.M.R."/>
            <person name="Bonatelli M.L."/>
            <person name="Correr F.H."/>
            <person name="Franceschini L.M."/>
            <person name="Leite T.F."/>
            <person name="Margarido G.R.A."/>
            <person name="Almeida C.A."/>
            <person name="Ferrarezi J.A."/>
            <person name="Labate C.A."/>
        </authorList>
    </citation>
    <scope>NUCLEOTIDE SEQUENCE</scope>
    <source>
        <strain evidence="2">MF-1</strain>
    </source>
</reference>
<proteinExistence type="predicted"/>
<evidence type="ECO:0000313" key="3">
    <source>
        <dbReference type="Proteomes" id="UP000765509"/>
    </source>
</evidence>
<gene>
    <name evidence="2" type="ORF">O181_115465</name>
</gene>